<sequence length="501" mass="56865">MDEVHITSPTSTAHVPPPRVQPVSPPKPKEDPKPNLHQPKIPYPSRLNKTKLHHKNDVQISKFLKILKQLHFDISLMDALTQIPKFTKVLKDLLKDKEKLEELANTLINVECSAILLNKVHEKLEDPRKFPISCILQDLEVCNSLANSGASINLVPLSIYEKLRIGPLKHTRMTLELANCYVTFPMGIAEDVIVKVENFNFLSDFVIVDFEADPRVPIILRRPFLCTARALVDLSLLVNTSDSLLEEFADELALLDPFPLGNKDDNFDPEVNLRKIEYLLNQDPSTESSHKSDIEIIDPILERFTDEPALVYSPLLGDDDDDDDDLFDLKSDNDEWKKLFDSTLPEESSESSEIATFLSSPFENEDKVFNPSIFILGETQIFNNESKDKDSKVNTSPEAFLILEEHNFLSISSDQEHLFHLELTVIETLLSFSFENEDKVFNPGILTSKGVHSFTLGLSHRTYETFKNINVHANILNEGSMKIFPFFCFCPKDKGIRGESS</sequence>
<dbReference type="InterPro" id="IPR021109">
    <property type="entry name" value="Peptidase_aspartic_dom_sf"/>
</dbReference>
<feature type="compositionally biased region" description="Pro residues" evidence="1">
    <location>
        <begin position="15"/>
        <end position="26"/>
    </location>
</feature>
<keyword evidence="3" id="KW-1185">Reference proteome</keyword>
<dbReference type="Gene3D" id="2.40.70.10">
    <property type="entry name" value="Acid Proteases"/>
    <property type="match status" value="1"/>
</dbReference>
<dbReference type="PANTHER" id="PTHR33067">
    <property type="entry name" value="RNA-DIRECTED DNA POLYMERASE-RELATED"/>
    <property type="match status" value="1"/>
</dbReference>
<name>A0ABQ5EAN0_9ASTR</name>
<keyword evidence="2" id="KW-0808">Transferase</keyword>
<proteinExistence type="predicted"/>
<accession>A0ABQ5EAN0</accession>
<comment type="caution">
    <text evidence="2">The sequence shown here is derived from an EMBL/GenBank/DDBJ whole genome shotgun (WGS) entry which is preliminary data.</text>
</comment>
<keyword evidence="2" id="KW-0695">RNA-directed DNA polymerase</keyword>
<evidence type="ECO:0000313" key="2">
    <source>
        <dbReference type="EMBL" id="GJT47954.1"/>
    </source>
</evidence>
<dbReference type="EMBL" id="BQNB010016112">
    <property type="protein sequence ID" value="GJT47954.1"/>
    <property type="molecule type" value="Genomic_DNA"/>
</dbReference>
<dbReference type="PANTHER" id="PTHR33067:SF9">
    <property type="entry name" value="RNA-DIRECTED DNA POLYMERASE"/>
    <property type="match status" value="1"/>
</dbReference>
<reference evidence="2" key="2">
    <citation type="submission" date="2022-01" db="EMBL/GenBank/DDBJ databases">
        <authorList>
            <person name="Yamashiro T."/>
            <person name="Shiraishi A."/>
            <person name="Satake H."/>
            <person name="Nakayama K."/>
        </authorList>
    </citation>
    <scope>NUCLEOTIDE SEQUENCE</scope>
</reference>
<protein>
    <submittedName>
        <fullName evidence="2">Reverse transcriptase domain-containing protein</fullName>
    </submittedName>
</protein>
<evidence type="ECO:0000256" key="1">
    <source>
        <dbReference type="SAM" id="MobiDB-lite"/>
    </source>
</evidence>
<dbReference type="Proteomes" id="UP001151760">
    <property type="component" value="Unassembled WGS sequence"/>
</dbReference>
<gene>
    <name evidence="2" type="ORF">Tco_0974111</name>
</gene>
<organism evidence="2 3">
    <name type="scientific">Tanacetum coccineum</name>
    <dbReference type="NCBI Taxonomy" id="301880"/>
    <lineage>
        <taxon>Eukaryota</taxon>
        <taxon>Viridiplantae</taxon>
        <taxon>Streptophyta</taxon>
        <taxon>Embryophyta</taxon>
        <taxon>Tracheophyta</taxon>
        <taxon>Spermatophyta</taxon>
        <taxon>Magnoliopsida</taxon>
        <taxon>eudicotyledons</taxon>
        <taxon>Gunneridae</taxon>
        <taxon>Pentapetalae</taxon>
        <taxon>asterids</taxon>
        <taxon>campanulids</taxon>
        <taxon>Asterales</taxon>
        <taxon>Asteraceae</taxon>
        <taxon>Asteroideae</taxon>
        <taxon>Anthemideae</taxon>
        <taxon>Anthemidinae</taxon>
        <taxon>Tanacetum</taxon>
    </lineage>
</organism>
<reference evidence="2" key="1">
    <citation type="journal article" date="2022" name="Int. J. Mol. Sci.">
        <title>Draft Genome of Tanacetum Coccineum: Genomic Comparison of Closely Related Tanacetum-Family Plants.</title>
        <authorList>
            <person name="Yamashiro T."/>
            <person name="Shiraishi A."/>
            <person name="Nakayama K."/>
            <person name="Satake H."/>
        </authorList>
    </citation>
    <scope>NUCLEOTIDE SEQUENCE</scope>
</reference>
<keyword evidence="2" id="KW-0548">Nucleotidyltransferase</keyword>
<feature type="region of interest" description="Disordered" evidence="1">
    <location>
        <begin position="1"/>
        <end position="47"/>
    </location>
</feature>
<evidence type="ECO:0000313" key="3">
    <source>
        <dbReference type="Proteomes" id="UP001151760"/>
    </source>
</evidence>
<dbReference type="GO" id="GO:0003964">
    <property type="term" value="F:RNA-directed DNA polymerase activity"/>
    <property type="evidence" value="ECO:0007669"/>
    <property type="project" value="UniProtKB-KW"/>
</dbReference>
<dbReference type="CDD" id="cd00303">
    <property type="entry name" value="retropepsin_like"/>
    <property type="match status" value="1"/>
</dbReference>